<feature type="signal peptide" evidence="1">
    <location>
        <begin position="1"/>
        <end position="25"/>
    </location>
</feature>
<keyword evidence="1" id="KW-0732">Signal</keyword>
<accession>A0A2S5R7Q8</accession>
<dbReference type="Proteomes" id="UP000239425">
    <property type="component" value="Unassembled WGS sequence"/>
</dbReference>
<dbReference type="RefSeq" id="WP_104207134.1">
    <property type="nucleotide sequence ID" value="NZ_PHHC01000108.1"/>
</dbReference>
<keyword evidence="3" id="KW-1185">Reference proteome</keyword>
<evidence type="ECO:0000256" key="1">
    <source>
        <dbReference type="SAM" id="SignalP"/>
    </source>
</evidence>
<feature type="chain" id="PRO_5015429353" evidence="1">
    <location>
        <begin position="26"/>
        <end position="961"/>
    </location>
</feature>
<dbReference type="AlphaFoldDB" id="A0A2S5R7Q8"/>
<reference evidence="2 3" key="1">
    <citation type="submission" date="2017-11" db="EMBL/GenBank/DDBJ databases">
        <title>Comparative genomic analysis of Holospora spp., intranuclear symbionts of paramecia.</title>
        <authorList>
            <person name="Garushyants S.K."/>
            <person name="Beliavskaya A."/>
            <person name="Malko D.B."/>
            <person name="Logacheva M.D."/>
            <person name="Rautian M.S."/>
            <person name="Gelfand M.S."/>
        </authorList>
    </citation>
    <scope>NUCLEOTIDE SEQUENCE [LARGE SCALE GENOMIC DNA]</scope>
    <source>
        <strain evidence="3">02AZ16</strain>
    </source>
</reference>
<comment type="caution">
    <text evidence="2">The sequence shown here is derived from an EMBL/GenBank/DDBJ whole genome shotgun (WGS) entry which is preliminary data.</text>
</comment>
<sequence length="961" mass="111964">MKKIHKKALFIVLGGLFLQTVPAYSDPKSIGTTSYHILNTSPAQYMQGDSFRLIEKFLRKRDASKYQTQVANAMTVAVGHCQGLVYVWYLEEILNPLQKNFTQFIQCIDSLSKGELLSPEQAQRFDSTLQKVLFSQNFQLRSLVQRKDKFDSRGAPVQHLEGFCIVDPKNSYIPQLNVLDFFLEEGIACKAPRTLSLDVFSTLHTKEILNEIHEALSLSDPAQKEKLQKLNDTLTYPEPCYKKELKKVQEMFQSSEYPSKKTLVDILKDARYYTEPCDQANLERILNTLSDPSLESKEPIKEQIRYARFLSSTPIKKIKLYEVLTAMYDSTSNWKDNVKTLIEEELFRLEQNQQKFNTMVHKMREMLAAPELMVYDVLRKEVESYCLEQKEFFEFNDIDIKQCSQEYRTMFSLLDEPNPTQKKEIKRHIDEFYVFIKSMQSTYIKPTLKRELKKVFQKSFQELNMDFMNLDENWKKIFRFFNHTDFYHPISKKEIKKLLEKLDKQEYAQDSVVRRMCQDVFFRSDDFRQKNIFNAILAPFSKEKEECNDCLLDYATNVLFEEMETSIGEAEEKLKIVLEKALQLPQSATEKEHLQHKLKLLEKILQSPELKTEFCRELSKTLYEDVQTLYEDVPINRDALKKSMEEYLETPNWKKPLQEALENASVTPDLFPRLQINKMLAVLDESGYQEKLKEILETTLSYQNPSYPKPLKHQIQEALTSSDLTSLSSLREMLDKAIHASALNKEKIKTLFAEMLNHPKHKFLNVALRGSEGGHTVGIYGKIGDILFYDPNYIIEKVEDLDTLTDRIIRAGECLVSKEILHEDISPFSLSIEIQNFYCLSEETGYYSGPHTYDAQNKENFHTQIVKCVGSLEKNDRALFQRFRASRLNSLSLDTENVFSVTRLPRVDSKYRVEIKDNVLGTYDNALDASNAVLEKITDTDTVYYVLTVQENESLEQKEIS</sequence>
<name>A0A2S5R7Q8_9PROT</name>
<evidence type="ECO:0000313" key="3">
    <source>
        <dbReference type="Proteomes" id="UP000239425"/>
    </source>
</evidence>
<organism evidence="2 3">
    <name type="scientific">Holospora curviuscula</name>
    <dbReference type="NCBI Taxonomy" id="1082868"/>
    <lineage>
        <taxon>Bacteria</taxon>
        <taxon>Pseudomonadati</taxon>
        <taxon>Pseudomonadota</taxon>
        <taxon>Alphaproteobacteria</taxon>
        <taxon>Holosporales</taxon>
        <taxon>Holosporaceae</taxon>
        <taxon>Holospora</taxon>
    </lineage>
</organism>
<gene>
    <name evidence="2" type="ORF">HCUR_01185</name>
</gene>
<proteinExistence type="predicted"/>
<protein>
    <submittedName>
        <fullName evidence="2">Putative Peptidoglycan domain protein</fullName>
    </submittedName>
</protein>
<evidence type="ECO:0000313" key="2">
    <source>
        <dbReference type="EMBL" id="PPE03354.1"/>
    </source>
</evidence>
<dbReference type="EMBL" id="PHHC01000108">
    <property type="protein sequence ID" value="PPE03354.1"/>
    <property type="molecule type" value="Genomic_DNA"/>
</dbReference>